<sequence>MCEFILIQETDKMAITEKPFRVIYEDNHLLIVNKAAGLLSQGDNTGDDSLVDVAKEYIKIKYNKPGNIFCGLVHRLDRPVSGVVVLAKTSKGLERMSKLFKDREINKVYWAVVKRRPPNKEDKLIHYLEKNTKTNTVQAYDQPQGKAQRAELKYRYVGKLNMFHLLEVTPLTGRPHQIRVQLAAIGCPIRGDVKYGYKKVNEDGNINLHARRINFIHPVKKEPIICVAALPQNPFWEEFLTLDDFKIKDKQLDYLHSM</sequence>
<gene>
    <name evidence="4" type="ordered locus">Fleli_3209</name>
</gene>
<dbReference type="KEGG" id="fli:Fleli_3209"/>
<dbReference type="InterPro" id="IPR020103">
    <property type="entry name" value="PsdUridine_synth_cat_dom_sf"/>
</dbReference>
<evidence type="ECO:0000256" key="1">
    <source>
        <dbReference type="ARBA" id="ARBA00010876"/>
    </source>
</evidence>
<dbReference type="CDD" id="cd02869">
    <property type="entry name" value="PseudoU_synth_RluA_like"/>
    <property type="match status" value="1"/>
</dbReference>
<dbReference type="InterPro" id="IPR006224">
    <property type="entry name" value="PsdUridine_synth_RluA-like_CS"/>
</dbReference>
<keyword evidence="2 4" id="KW-0413">Isomerase</keyword>
<evidence type="ECO:0000313" key="5">
    <source>
        <dbReference type="Proteomes" id="UP000006054"/>
    </source>
</evidence>
<dbReference type="PANTHER" id="PTHR21600:SF83">
    <property type="entry name" value="PSEUDOURIDYLATE SYNTHASE RPUSD4, MITOCHONDRIAL"/>
    <property type="match status" value="1"/>
</dbReference>
<accession>I4ANK6</accession>
<dbReference type="HOGENOM" id="CLU_016902_11_2_10"/>
<comment type="similarity">
    <text evidence="1">Belongs to the pseudouridine synthase RluA family.</text>
</comment>
<dbReference type="GO" id="GO:0001522">
    <property type="term" value="P:pseudouridine synthesis"/>
    <property type="evidence" value="ECO:0007669"/>
    <property type="project" value="InterPro"/>
</dbReference>
<evidence type="ECO:0000256" key="2">
    <source>
        <dbReference type="ARBA" id="ARBA00023235"/>
    </source>
</evidence>
<feature type="domain" description="Pseudouridine synthase RsuA/RluA-like" evidence="3">
    <location>
        <begin position="28"/>
        <end position="184"/>
    </location>
</feature>
<dbReference type="Proteomes" id="UP000006054">
    <property type="component" value="Chromosome"/>
</dbReference>
<dbReference type="GO" id="GO:0003723">
    <property type="term" value="F:RNA binding"/>
    <property type="evidence" value="ECO:0007669"/>
    <property type="project" value="InterPro"/>
</dbReference>
<dbReference type="AlphaFoldDB" id="I4ANK6"/>
<dbReference type="EC" id="5.4.99.-" evidence="4"/>
<reference evidence="5" key="1">
    <citation type="submission" date="2012-06" db="EMBL/GenBank/DDBJ databases">
        <title>The complete genome of Flexibacter litoralis DSM 6794.</title>
        <authorList>
            <person name="Lucas S."/>
            <person name="Copeland A."/>
            <person name="Lapidus A."/>
            <person name="Glavina del Rio T."/>
            <person name="Dalin E."/>
            <person name="Tice H."/>
            <person name="Bruce D."/>
            <person name="Goodwin L."/>
            <person name="Pitluck S."/>
            <person name="Peters L."/>
            <person name="Ovchinnikova G."/>
            <person name="Lu M."/>
            <person name="Kyrpides N."/>
            <person name="Mavromatis K."/>
            <person name="Ivanova N."/>
            <person name="Brettin T."/>
            <person name="Detter J.C."/>
            <person name="Han C."/>
            <person name="Larimer F."/>
            <person name="Land M."/>
            <person name="Hauser L."/>
            <person name="Markowitz V."/>
            <person name="Cheng J.-F."/>
            <person name="Hugenholtz P."/>
            <person name="Woyke T."/>
            <person name="Wu D."/>
            <person name="Spring S."/>
            <person name="Lang E."/>
            <person name="Kopitz M."/>
            <person name="Brambilla E."/>
            <person name="Klenk H.-P."/>
            <person name="Eisen J.A."/>
        </authorList>
    </citation>
    <scope>NUCLEOTIDE SEQUENCE [LARGE SCALE GENOMIC DNA]</scope>
    <source>
        <strain evidence="5">ATCC 23117 / DSM 6794 / NBRC 15988 / NCIMB 1366 / Sio-4</strain>
    </source>
</reference>
<dbReference type="Gene3D" id="3.30.2350.10">
    <property type="entry name" value="Pseudouridine synthase"/>
    <property type="match status" value="1"/>
</dbReference>
<evidence type="ECO:0000259" key="3">
    <source>
        <dbReference type="Pfam" id="PF00849"/>
    </source>
</evidence>
<dbReference type="GO" id="GO:0140098">
    <property type="term" value="F:catalytic activity, acting on RNA"/>
    <property type="evidence" value="ECO:0007669"/>
    <property type="project" value="UniProtKB-ARBA"/>
</dbReference>
<dbReference type="GO" id="GO:0006396">
    <property type="term" value="P:RNA processing"/>
    <property type="evidence" value="ECO:0007669"/>
    <property type="project" value="UniProtKB-ARBA"/>
</dbReference>
<proteinExistence type="inferred from homology"/>
<dbReference type="Pfam" id="PF00849">
    <property type="entry name" value="PseudoU_synth_2"/>
    <property type="match status" value="1"/>
</dbReference>
<dbReference type="eggNOG" id="COG0564">
    <property type="taxonomic scope" value="Bacteria"/>
</dbReference>
<name>I4ANK6_BERLS</name>
<evidence type="ECO:0000313" key="4">
    <source>
        <dbReference type="EMBL" id="AFM05541.1"/>
    </source>
</evidence>
<dbReference type="InterPro" id="IPR050188">
    <property type="entry name" value="RluA_PseudoU_synthase"/>
</dbReference>
<protein>
    <submittedName>
        <fullName evidence="4">23S RNA-specific pseudouridylate synthase</fullName>
        <ecNumber evidence="4">5.4.99.-</ecNumber>
    </submittedName>
</protein>
<dbReference type="PANTHER" id="PTHR21600">
    <property type="entry name" value="MITOCHONDRIAL RNA PSEUDOURIDINE SYNTHASE"/>
    <property type="match status" value="1"/>
</dbReference>
<dbReference type="STRING" id="880071.Fleli_3209"/>
<dbReference type="PATRIC" id="fig|880071.3.peg.3211"/>
<dbReference type="GO" id="GO:0009982">
    <property type="term" value="F:pseudouridine synthase activity"/>
    <property type="evidence" value="ECO:0007669"/>
    <property type="project" value="InterPro"/>
</dbReference>
<dbReference type="EMBL" id="CP003345">
    <property type="protein sequence ID" value="AFM05541.1"/>
    <property type="molecule type" value="Genomic_DNA"/>
</dbReference>
<dbReference type="PROSITE" id="PS01129">
    <property type="entry name" value="PSI_RLU"/>
    <property type="match status" value="1"/>
</dbReference>
<organism evidence="4 5">
    <name type="scientific">Bernardetia litoralis (strain ATCC 23117 / DSM 6794 / NBRC 15988 / NCIMB 1366 / Fx l1 / Sio-4)</name>
    <name type="common">Flexibacter litoralis</name>
    <dbReference type="NCBI Taxonomy" id="880071"/>
    <lineage>
        <taxon>Bacteria</taxon>
        <taxon>Pseudomonadati</taxon>
        <taxon>Bacteroidota</taxon>
        <taxon>Cytophagia</taxon>
        <taxon>Cytophagales</taxon>
        <taxon>Bernardetiaceae</taxon>
        <taxon>Bernardetia</taxon>
    </lineage>
</organism>
<keyword evidence="5" id="KW-1185">Reference proteome</keyword>
<dbReference type="SUPFAM" id="SSF55120">
    <property type="entry name" value="Pseudouridine synthase"/>
    <property type="match status" value="1"/>
</dbReference>
<dbReference type="InterPro" id="IPR006145">
    <property type="entry name" value="PsdUridine_synth_RsuA/RluA"/>
</dbReference>